<feature type="domain" description="BRCT" evidence="6">
    <location>
        <begin position="24"/>
        <end position="71"/>
    </location>
</feature>
<keyword evidence="3" id="KW-0227">DNA damage</keyword>
<comment type="caution">
    <text evidence="7">The sequence shown here is derived from an EMBL/GenBank/DDBJ whole genome shotgun (WGS) entry which is preliminary data.</text>
</comment>
<dbReference type="Pfam" id="PF00533">
    <property type="entry name" value="BRCT"/>
    <property type="match status" value="1"/>
</dbReference>
<dbReference type="GO" id="GO:0000724">
    <property type="term" value="P:double-strand break repair via homologous recombination"/>
    <property type="evidence" value="ECO:0007669"/>
    <property type="project" value="TreeGrafter"/>
</dbReference>
<keyword evidence="2" id="KW-0677">Repeat</keyword>
<dbReference type="PANTHER" id="PTHR13763:SF9">
    <property type="entry name" value="BRCA1-ASSOCIATED RING DOMAIN PROTEIN 1"/>
    <property type="match status" value="1"/>
</dbReference>
<dbReference type="Proteomes" id="UP000811246">
    <property type="component" value="Chromosome 14"/>
</dbReference>
<evidence type="ECO:0000256" key="2">
    <source>
        <dbReference type="ARBA" id="ARBA00022737"/>
    </source>
</evidence>
<dbReference type="GO" id="GO:0004842">
    <property type="term" value="F:ubiquitin-protein transferase activity"/>
    <property type="evidence" value="ECO:0007669"/>
    <property type="project" value="TreeGrafter"/>
</dbReference>
<dbReference type="AlphaFoldDB" id="A0A922AIV1"/>
<keyword evidence="4" id="KW-0234">DNA repair</keyword>
<evidence type="ECO:0000313" key="8">
    <source>
        <dbReference type="Proteomes" id="UP000811246"/>
    </source>
</evidence>
<protein>
    <recommendedName>
        <fullName evidence="6">BRCT domain-containing protein</fullName>
    </recommendedName>
</protein>
<proteinExistence type="predicted"/>
<dbReference type="PANTHER" id="PTHR13763">
    <property type="entry name" value="BREAST CANCER TYPE 1 SUSCEPTIBILITY PROTEIN BRCA1"/>
    <property type="match status" value="1"/>
</dbReference>
<dbReference type="InterPro" id="IPR031099">
    <property type="entry name" value="BRCA1-associated"/>
</dbReference>
<evidence type="ECO:0000256" key="4">
    <source>
        <dbReference type="ARBA" id="ARBA00023204"/>
    </source>
</evidence>
<sequence length="110" mass="12057">MEPKNGLYVNRFLCSSLQACVMQLSPSIGNQMSHVIAATDAQGACTRTLKVHMATLNCRWILKIGWVKACIEAIHPVHEEPDEVDLNNHGSCNGPKTGWLMGLDNVSLIL</sequence>
<accession>A0A922AIV1</accession>
<organism evidence="7 8">
    <name type="scientific">Carya illinoinensis</name>
    <name type="common">Pecan</name>
    <dbReference type="NCBI Taxonomy" id="32201"/>
    <lineage>
        <taxon>Eukaryota</taxon>
        <taxon>Viridiplantae</taxon>
        <taxon>Streptophyta</taxon>
        <taxon>Embryophyta</taxon>
        <taxon>Tracheophyta</taxon>
        <taxon>Spermatophyta</taxon>
        <taxon>Magnoliopsida</taxon>
        <taxon>eudicotyledons</taxon>
        <taxon>Gunneridae</taxon>
        <taxon>Pentapetalae</taxon>
        <taxon>rosids</taxon>
        <taxon>fabids</taxon>
        <taxon>Fagales</taxon>
        <taxon>Juglandaceae</taxon>
        <taxon>Carya</taxon>
    </lineage>
</organism>
<evidence type="ECO:0000256" key="1">
    <source>
        <dbReference type="ARBA" id="ARBA00004123"/>
    </source>
</evidence>
<gene>
    <name evidence="7" type="ORF">I3842_14G086100</name>
</gene>
<dbReference type="GO" id="GO:0005634">
    <property type="term" value="C:nucleus"/>
    <property type="evidence" value="ECO:0007669"/>
    <property type="project" value="UniProtKB-SubCell"/>
</dbReference>
<evidence type="ECO:0000256" key="3">
    <source>
        <dbReference type="ARBA" id="ARBA00022763"/>
    </source>
</evidence>
<dbReference type="InterPro" id="IPR001357">
    <property type="entry name" value="BRCT_dom"/>
</dbReference>
<evidence type="ECO:0000259" key="6">
    <source>
        <dbReference type="Pfam" id="PF00533"/>
    </source>
</evidence>
<evidence type="ECO:0000313" key="7">
    <source>
        <dbReference type="EMBL" id="KAG6678542.1"/>
    </source>
</evidence>
<reference evidence="7" key="1">
    <citation type="submission" date="2021-01" db="EMBL/GenBank/DDBJ databases">
        <authorList>
            <person name="Lovell J.T."/>
            <person name="Bentley N."/>
            <person name="Bhattarai G."/>
            <person name="Jenkins J.W."/>
            <person name="Sreedasyam A."/>
            <person name="Alarcon Y."/>
            <person name="Bock C."/>
            <person name="Boston L."/>
            <person name="Carlson J."/>
            <person name="Cervantes K."/>
            <person name="Clermont K."/>
            <person name="Krom N."/>
            <person name="Kubenka K."/>
            <person name="Mamidi S."/>
            <person name="Mattison C."/>
            <person name="Monteros M."/>
            <person name="Pisani C."/>
            <person name="Plott C."/>
            <person name="Rajasekar S."/>
            <person name="Rhein H.S."/>
            <person name="Rohla C."/>
            <person name="Song M."/>
            <person name="Hilaire R.S."/>
            <person name="Shu S."/>
            <person name="Wells L."/>
            <person name="Wang X."/>
            <person name="Webber J."/>
            <person name="Heerema R.J."/>
            <person name="Klein P."/>
            <person name="Conner P."/>
            <person name="Grauke L."/>
            <person name="Grimwood J."/>
            <person name="Schmutz J."/>
            <person name="Randall J.J."/>
        </authorList>
    </citation>
    <scope>NUCLEOTIDE SEQUENCE</scope>
    <source>
        <tissue evidence="7">Leaf</tissue>
    </source>
</reference>
<dbReference type="EMBL" id="CM031838">
    <property type="protein sequence ID" value="KAG6678542.1"/>
    <property type="molecule type" value="Genomic_DNA"/>
</dbReference>
<comment type="subcellular location">
    <subcellularLocation>
        <location evidence="1">Nucleus</location>
    </subcellularLocation>
</comment>
<dbReference type="GO" id="GO:0045944">
    <property type="term" value="P:positive regulation of transcription by RNA polymerase II"/>
    <property type="evidence" value="ECO:0007669"/>
    <property type="project" value="TreeGrafter"/>
</dbReference>
<name>A0A922AIV1_CARIL</name>
<keyword evidence="5" id="KW-0539">Nucleus</keyword>
<evidence type="ECO:0000256" key="5">
    <source>
        <dbReference type="ARBA" id="ARBA00023242"/>
    </source>
</evidence>